<gene>
    <name evidence="1" type="ORF">M9Y10_043793</name>
</gene>
<comment type="caution">
    <text evidence="1">The sequence shown here is derived from an EMBL/GenBank/DDBJ whole genome shotgun (WGS) entry which is preliminary data.</text>
</comment>
<organism evidence="1 2">
    <name type="scientific">Tritrichomonas musculus</name>
    <dbReference type="NCBI Taxonomy" id="1915356"/>
    <lineage>
        <taxon>Eukaryota</taxon>
        <taxon>Metamonada</taxon>
        <taxon>Parabasalia</taxon>
        <taxon>Tritrichomonadida</taxon>
        <taxon>Tritrichomonadidae</taxon>
        <taxon>Tritrichomonas</taxon>
    </lineage>
</organism>
<accession>A0ABR2K3L0</accession>
<dbReference type="EMBL" id="JAPFFF010000008">
    <property type="protein sequence ID" value="KAK8884675.1"/>
    <property type="molecule type" value="Genomic_DNA"/>
</dbReference>
<evidence type="ECO:0000313" key="2">
    <source>
        <dbReference type="Proteomes" id="UP001470230"/>
    </source>
</evidence>
<proteinExistence type="predicted"/>
<name>A0ABR2K3L0_9EUKA</name>
<sequence>MNTLSTYFNQREIKRIESCMRDPVPKDFHPKGANYIEYLYKHIKPEYFDFCIKYFQDQKTKMTNQQYLIGLAGLCKSIITAPNIWRFYFSIFDDSHILRLPEYIKVQNKLQYDYLRCVIIPDVKDNVKNPIDLQLRKLSLMGYDCHYWSIFIKMVKKNYSEGLFHRFNFEEAIFFLYYNTVSPFIVFSKRKYHEQINFYINCLAAAVKTFMDKFHYICDKTSFTQNNDETELSEKIFLDFLDFYESHLMINEDTCKYYQ</sequence>
<protein>
    <submittedName>
        <fullName evidence="1">Uncharacterized protein</fullName>
    </submittedName>
</protein>
<dbReference type="Proteomes" id="UP001470230">
    <property type="component" value="Unassembled WGS sequence"/>
</dbReference>
<evidence type="ECO:0000313" key="1">
    <source>
        <dbReference type="EMBL" id="KAK8884675.1"/>
    </source>
</evidence>
<reference evidence="1 2" key="1">
    <citation type="submission" date="2024-04" db="EMBL/GenBank/DDBJ databases">
        <title>Tritrichomonas musculus Genome.</title>
        <authorList>
            <person name="Alves-Ferreira E."/>
            <person name="Grigg M."/>
            <person name="Lorenzi H."/>
            <person name="Galac M."/>
        </authorList>
    </citation>
    <scope>NUCLEOTIDE SEQUENCE [LARGE SCALE GENOMIC DNA]</scope>
    <source>
        <strain evidence="1 2">EAF2021</strain>
    </source>
</reference>
<keyword evidence="2" id="KW-1185">Reference proteome</keyword>